<accession>A0A1M5Z3Z4</accession>
<keyword evidence="1" id="KW-1133">Transmembrane helix</keyword>
<sequence length="59" mass="6333">MIQKAGRCRISGESGQGLVEYALIIAVLVVAILVTFSLGFAAKVLDIYQYILAKASVIF</sequence>
<feature type="transmembrane region" description="Helical" evidence="1">
    <location>
        <begin position="21"/>
        <end position="42"/>
    </location>
</feature>
<gene>
    <name evidence="2" type="ORF">SAMN02745823_03194</name>
</gene>
<reference evidence="2 3" key="1">
    <citation type="submission" date="2016-11" db="EMBL/GenBank/DDBJ databases">
        <authorList>
            <person name="Jaros S."/>
            <person name="Januszkiewicz K."/>
            <person name="Wedrychowicz H."/>
        </authorList>
    </citation>
    <scope>NUCLEOTIDE SEQUENCE [LARGE SCALE GENOMIC DNA]</scope>
    <source>
        <strain evidence="2 3">DSM 10068</strain>
    </source>
</reference>
<evidence type="ECO:0000256" key="1">
    <source>
        <dbReference type="SAM" id="Phobius"/>
    </source>
</evidence>
<keyword evidence="1" id="KW-0812">Transmembrane</keyword>
<dbReference type="RefSeq" id="WP_073081066.1">
    <property type="nucleotide sequence ID" value="NZ_FQXV01000013.1"/>
</dbReference>
<proteinExistence type="predicted"/>
<dbReference type="EMBL" id="FQXV01000013">
    <property type="protein sequence ID" value="SHI18987.1"/>
    <property type="molecule type" value="Genomic_DNA"/>
</dbReference>
<dbReference type="AlphaFoldDB" id="A0A1M5Z3Z4"/>
<name>A0A1M5Z3Z4_9FIRM</name>
<keyword evidence="1" id="KW-0472">Membrane</keyword>
<dbReference type="Proteomes" id="UP000183995">
    <property type="component" value="Unassembled WGS sequence"/>
</dbReference>
<keyword evidence="3" id="KW-1185">Reference proteome</keyword>
<evidence type="ECO:0000313" key="2">
    <source>
        <dbReference type="EMBL" id="SHI18987.1"/>
    </source>
</evidence>
<evidence type="ECO:0000313" key="3">
    <source>
        <dbReference type="Proteomes" id="UP000183995"/>
    </source>
</evidence>
<dbReference type="STRING" id="1123282.SAMN02745823_03194"/>
<organism evidence="2 3">
    <name type="scientific">Sporobacter termitidis DSM 10068</name>
    <dbReference type="NCBI Taxonomy" id="1123282"/>
    <lineage>
        <taxon>Bacteria</taxon>
        <taxon>Bacillati</taxon>
        <taxon>Bacillota</taxon>
        <taxon>Clostridia</taxon>
        <taxon>Eubacteriales</taxon>
        <taxon>Oscillospiraceae</taxon>
        <taxon>Sporobacter</taxon>
    </lineage>
</organism>
<evidence type="ECO:0008006" key="4">
    <source>
        <dbReference type="Google" id="ProtNLM"/>
    </source>
</evidence>
<protein>
    <recommendedName>
        <fullName evidence="4">Pilus assembly protein Flp/PilA</fullName>
    </recommendedName>
</protein>